<feature type="domain" description="SWIM-type" evidence="4">
    <location>
        <begin position="620"/>
        <end position="659"/>
    </location>
</feature>
<evidence type="ECO:0000313" key="6">
    <source>
        <dbReference type="Proteomes" id="UP000681720"/>
    </source>
</evidence>
<gene>
    <name evidence="5" type="ORF">GIL414_LOCUS3398</name>
</gene>
<dbReference type="InterPro" id="IPR007527">
    <property type="entry name" value="Znf_SWIM"/>
</dbReference>
<dbReference type="PROSITE" id="PS50966">
    <property type="entry name" value="ZF_SWIM"/>
    <property type="match status" value="1"/>
</dbReference>
<dbReference type="AlphaFoldDB" id="A0A8S2KE96"/>
<evidence type="ECO:0000259" key="4">
    <source>
        <dbReference type="PROSITE" id="PS50966"/>
    </source>
</evidence>
<reference evidence="5" key="1">
    <citation type="submission" date="2021-02" db="EMBL/GenBank/DDBJ databases">
        <authorList>
            <person name="Nowell W R."/>
        </authorList>
    </citation>
    <scope>NUCLEOTIDE SEQUENCE</scope>
</reference>
<dbReference type="EMBL" id="CAJOBJ010000741">
    <property type="protein sequence ID" value="CAF3841196.1"/>
    <property type="molecule type" value="Genomic_DNA"/>
</dbReference>
<dbReference type="Proteomes" id="UP000681720">
    <property type="component" value="Unassembled WGS sequence"/>
</dbReference>
<accession>A0A8S2KE96</accession>
<dbReference type="PANTHER" id="PTHR23080">
    <property type="entry name" value="THAP DOMAIN PROTEIN"/>
    <property type="match status" value="1"/>
</dbReference>
<name>A0A8S2KE96_9BILA</name>
<evidence type="ECO:0000256" key="1">
    <source>
        <dbReference type="ARBA" id="ARBA00001968"/>
    </source>
</evidence>
<evidence type="ECO:0000256" key="3">
    <source>
        <dbReference type="PROSITE-ProRule" id="PRU00325"/>
    </source>
</evidence>
<dbReference type="Pfam" id="PF13359">
    <property type="entry name" value="DDE_Tnp_4"/>
    <property type="match status" value="1"/>
</dbReference>
<keyword evidence="2" id="KW-0479">Metal-binding</keyword>
<protein>
    <recommendedName>
        <fullName evidence="4">SWIM-type domain-containing protein</fullName>
    </recommendedName>
</protein>
<comment type="cofactor">
    <cofactor evidence="1">
        <name>a divalent metal cation</name>
        <dbReference type="ChEBI" id="CHEBI:60240"/>
    </cofactor>
</comment>
<comment type="caution">
    <text evidence="5">The sequence shown here is derived from an EMBL/GenBank/DDBJ whole genome shotgun (WGS) entry which is preliminary data.</text>
</comment>
<sequence length="703" mass="80869">MPIVCVCCDARLEPKNRRPFRGIALRLFVGARRNGPLSNSGFICNVCRMCFRSWRNNLEFVKILDRVEEECNENIADMDIEDHLYDEDSIIDKNDNEPMNTNFVTIPMNVTLSSHQQCSVCRKLPKSSMHTIPEEDRELLFIRSNILIPKGSRCCEDHVFNGRLRVETLNEVRPFKITDVDFSSTDILTRLNKFRDYYNSIRYFDFDPPFTMSEFDCYNLIGLSKSNFEDLIQSLTHSKINHSHNRSLRNAVGLFLTKLRLGISNKVLTTLFQFSNQKAVARTLDAVREVMILNFVPHHLGFNHISRQDVISSHSSPLATRLLTDQPNTVVLVIDGTYLYIQKSRNNQLQRRTFNMRKHRSLVKPMLITSTTGYILAVYGPYLSDSANNDAAIQKDILIHNKGNVLHWINEHDIIVVDRGFRDSTGVMRALGLDVCMPNFLKGRRRLDALEANRSRFISKIRWVVESANGRIKHFQWFNQTIQNSTLPKLSDYLQIACALINAYRAPAVSSFTHDDEIAAQMLACLHEPNTLRIRLNNETLQWTHADALDIVGFPILTIDHIRQITVGIFQLKQARSYVEEHCSTTNLANKIDFPLQICNSDRQLIRIRFQSLHISRKSYYTYAEFNQDQIVNSCCDCPGGDRKVGVCSHRAAAIWYLAFQRHSNEAAKIFPSGEYLQILDDSDSIDDFVESSDEDDFLYSLT</sequence>
<keyword evidence="3" id="KW-0862">Zinc</keyword>
<keyword evidence="3" id="KW-0863">Zinc-finger</keyword>
<dbReference type="GO" id="GO:0008270">
    <property type="term" value="F:zinc ion binding"/>
    <property type="evidence" value="ECO:0007669"/>
    <property type="project" value="UniProtKB-KW"/>
</dbReference>
<organism evidence="5 6">
    <name type="scientific">Rotaria magnacalcarata</name>
    <dbReference type="NCBI Taxonomy" id="392030"/>
    <lineage>
        <taxon>Eukaryota</taxon>
        <taxon>Metazoa</taxon>
        <taxon>Spiralia</taxon>
        <taxon>Gnathifera</taxon>
        <taxon>Rotifera</taxon>
        <taxon>Eurotatoria</taxon>
        <taxon>Bdelloidea</taxon>
        <taxon>Philodinida</taxon>
        <taxon>Philodinidae</taxon>
        <taxon>Rotaria</taxon>
    </lineage>
</organism>
<proteinExistence type="predicted"/>
<dbReference type="InterPro" id="IPR027806">
    <property type="entry name" value="HARBI1_dom"/>
</dbReference>
<evidence type="ECO:0000256" key="2">
    <source>
        <dbReference type="ARBA" id="ARBA00022723"/>
    </source>
</evidence>
<evidence type="ECO:0000313" key="5">
    <source>
        <dbReference type="EMBL" id="CAF3841196.1"/>
    </source>
</evidence>